<dbReference type="PANTHER" id="PTHR34597:SF3">
    <property type="entry name" value="OUTER MEMBRANE TRANSPORTER CDIB"/>
    <property type="match status" value="1"/>
</dbReference>
<evidence type="ECO:0000259" key="1">
    <source>
        <dbReference type="Pfam" id="PF00149"/>
    </source>
</evidence>
<accession>A0ABT0THE5</accession>
<evidence type="ECO:0000259" key="2">
    <source>
        <dbReference type="Pfam" id="PF03865"/>
    </source>
</evidence>
<dbReference type="InterPro" id="IPR029052">
    <property type="entry name" value="Metallo-depent_PP-like"/>
</dbReference>
<protein>
    <submittedName>
        <fullName evidence="3">Metallophosphoesterase</fullName>
    </submittedName>
</protein>
<dbReference type="InterPro" id="IPR005565">
    <property type="entry name" value="Hemolysn_activator_HlyB_C"/>
</dbReference>
<evidence type="ECO:0000313" key="4">
    <source>
        <dbReference type="Proteomes" id="UP001203342"/>
    </source>
</evidence>
<dbReference type="Pfam" id="PF03865">
    <property type="entry name" value="ShlB"/>
    <property type="match status" value="1"/>
</dbReference>
<dbReference type="RefSeq" id="WP_250581901.1">
    <property type="nucleotide sequence ID" value="NZ_JAMLJN010000005.1"/>
</dbReference>
<proteinExistence type="predicted"/>
<comment type="caution">
    <text evidence="3">The sequence shown here is derived from an EMBL/GenBank/DDBJ whole genome shotgun (WGS) entry which is preliminary data.</text>
</comment>
<dbReference type="Gene3D" id="3.60.21.10">
    <property type="match status" value="1"/>
</dbReference>
<feature type="domain" description="Haemolysin activator HlyB C-terminal" evidence="2">
    <location>
        <begin position="1044"/>
        <end position="1153"/>
    </location>
</feature>
<dbReference type="InterPro" id="IPR004843">
    <property type="entry name" value="Calcineurin-like_PHP"/>
</dbReference>
<dbReference type="SUPFAM" id="SSF56300">
    <property type="entry name" value="Metallo-dependent phosphatases"/>
    <property type="match status" value="1"/>
</dbReference>
<name>A0ABT0THE5_9FLAO</name>
<sequence length="1193" mass="136380">MAEPVVGASKIEHTFFLVGDAGNGMFQDSILHFEGLRQRLKKADKNSTLLFLGDNIYPSGMPEEGTNQRKEAEQKLQEQIDFAKDFKGKTIFIPGNHDWYNQGNEGLKRQQEFVTSKLGKKSFLPKDGCPLETITISEDITLILVDSQWFITNWDNYPTINENCDIQTRNHFLEEFRNEIKKARGKTTIVAIHHPMFTDGSHGGKFSFKSHLSPLPILGSLKNLLRKTTGVSNADIQNTHYNELKKNLIAAAQQNDQVLFVSGHDHSLQYLVQNNIPQIISGAGSKVSPVRLSKNGFYGHGVKGYALLEVFENGASQVQFFDAVSDVLTYKTLVKAPLTNKVPTEFSEQFPDSVTVSIYKTDETTKSKFYKTLWGERYRKYYSIPVTAKVATLDTLMGGLTPIRKGGGTQSKTLRLKTKDGKQYVIRAMKKNASQYIQAAMFKDQFVQQQFENTASEDLVEDVFTGAYPYAPFIVGPLSDAISLHKLNSKLYYIPKQAALGKFNTEFGDELYLFEEHAADGNLELEEKDFTGKIYSTYEVIQLLQEDEKYRVDEKQYIRARLFDMLIGDWDRHQDQWRWLEFNENDKIVFKPLPRDRDQAFSIMSDGFILGAAVKLIPMAKLLRKYETDLEDVKGFNLEPFPLDKAFIRNLNASDWITEAVFIQNQITDEVIEKAFSNIPKELASPTITYLKTVLQARKANLQKIASRYFDLLSRYAVLTGTDKKDVFTIRNVSPDVLEVTLSRKKKDERIVPYFTTVYNTNITKELWLYGLDDDDVFEVIGTTDKTKIRLIGGHNNDQYLVPNGKNVIIYDYESKNNDVSQAQKARLQLRDTYDANTYDYKKIRRNQTQVIPTIGANPDDGLKLGVNTLFTKLGFERHPFTSQHQVKTAYYFATEGYELNYRFEMANVIRDVNFELNAGMQSPNFTFNFFGFGNATPNYDGDLSLDYNRVKVRSLHFNPQLKWSSRSGVNMAWGMRYENIEVHKTTGRLVSIPTVLPNYIFDEVQFLGTDFTFQFENFDHKAYPTMGMKFALTAGYKTNLDNNSRQYSYLIPEISFNHKIDALGKWVVATKLKSQVNFGNDFEFYQAATIGGIDGLRGFRNQRFTGNQSFYQNTDLRYSFSSMKTRLIPLRMGLYSGFDYGRVWLDGEYSKKWHNSYGGGFFITGAELITANVGLFHSADGFRGAFSLGFQF</sequence>
<dbReference type="InterPro" id="IPR051544">
    <property type="entry name" value="TPS_OM_transporter"/>
</dbReference>
<feature type="domain" description="Calcineurin-like phosphoesterase" evidence="1">
    <location>
        <begin position="15"/>
        <end position="209"/>
    </location>
</feature>
<dbReference type="PANTHER" id="PTHR34597">
    <property type="entry name" value="SLR1661 PROTEIN"/>
    <property type="match status" value="1"/>
</dbReference>
<keyword evidence="4" id="KW-1185">Reference proteome</keyword>
<organism evidence="3 4">
    <name type="scientific">Flavobacterium fragile</name>
    <dbReference type="NCBI Taxonomy" id="2949085"/>
    <lineage>
        <taxon>Bacteria</taxon>
        <taxon>Pseudomonadati</taxon>
        <taxon>Bacteroidota</taxon>
        <taxon>Flavobacteriia</taxon>
        <taxon>Flavobacteriales</taxon>
        <taxon>Flavobacteriaceae</taxon>
        <taxon>Flavobacterium</taxon>
    </lineage>
</organism>
<gene>
    <name evidence="3" type="ORF">NAT47_08130</name>
</gene>
<dbReference type="Pfam" id="PF00149">
    <property type="entry name" value="Metallophos"/>
    <property type="match status" value="1"/>
</dbReference>
<reference evidence="3 4" key="1">
    <citation type="submission" date="2022-05" db="EMBL/GenBank/DDBJ databases">
        <title>Flavobacterium sp., isolated from activated sludge.</title>
        <authorList>
            <person name="Ran Q."/>
        </authorList>
    </citation>
    <scope>NUCLEOTIDE SEQUENCE [LARGE SCALE GENOMIC DNA]</scope>
    <source>
        <strain evidence="3 4">HXWNR69</strain>
    </source>
</reference>
<dbReference type="EMBL" id="JAMLJN010000005">
    <property type="protein sequence ID" value="MCL9770384.1"/>
    <property type="molecule type" value="Genomic_DNA"/>
</dbReference>
<dbReference type="Proteomes" id="UP001203342">
    <property type="component" value="Unassembled WGS sequence"/>
</dbReference>
<evidence type="ECO:0000313" key="3">
    <source>
        <dbReference type="EMBL" id="MCL9770384.1"/>
    </source>
</evidence>